<protein>
    <submittedName>
        <fullName evidence="1">Uncharacterized protein</fullName>
    </submittedName>
</protein>
<gene>
    <name evidence="1" type="ORF">MSAN_01744400</name>
</gene>
<organism evidence="1 2">
    <name type="scientific">Mycena sanguinolenta</name>
    <dbReference type="NCBI Taxonomy" id="230812"/>
    <lineage>
        <taxon>Eukaryota</taxon>
        <taxon>Fungi</taxon>
        <taxon>Dikarya</taxon>
        <taxon>Basidiomycota</taxon>
        <taxon>Agaricomycotina</taxon>
        <taxon>Agaricomycetes</taxon>
        <taxon>Agaricomycetidae</taxon>
        <taxon>Agaricales</taxon>
        <taxon>Marasmiineae</taxon>
        <taxon>Mycenaceae</taxon>
        <taxon>Mycena</taxon>
    </lineage>
</organism>
<evidence type="ECO:0000313" key="1">
    <source>
        <dbReference type="EMBL" id="KAF7349540.1"/>
    </source>
</evidence>
<dbReference type="Proteomes" id="UP000623467">
    <property type="component" value="Unassembled WGS sequence"/>
</dbReference>
<accession>A0A8H7CTD4</accession>
<name>A0A8H7CTD4_9AGAR</name>
<comment type="caution">
    <text evidence="1">The sequence shown here is derived from an EMBL/GenBank/DDBJ whole genome shotgun (WGS) entry which is preliminary data.</text>
</comment>
<sequence>MLTPALTSHPGLRFAGFQPSPVHTLCLRIPVLAATLLAVPTSVYSRGSRQSFATSCSRHLCALSWASSARGAQARQRLSAGSRSAVKTRPARGGKRSQCIALPLSRSYASPLASPLTAVGTSVASISCHLPARHLPPSRSYLSNLDNNPRAAFVNPPAARTPLPYCVRPTSICYPCPGRHHHRPVLPPIRDCVSPPVLCLVLFFRAARDGRLAGTSETCARRMTNREGAGDDVSRGTLLRDMPPPLQDLQVLEPPVQVYGMVGRGLGLVVALVWEPMRPRFATTVCVGSILIGL</sequence>
<evidence type="ECO:0000313" key="2">
    <source>
        <dbReference type="Proteomes" id="UP000623467"/>
    </source>
</evidence>
<dbReference type="EMBL" id="JACAZH010000016">
    <property type="protein sequence ID" value="KAF7349540.1"/>
    <property type="molecule type" value="Genomic_DNA"/>
</dbReference>
<dbReference type="AlphaFoldDB" id="A0A8H7CTD4"/>
<keyword evidence="2" id="KW-1185">Reference proteome</keyword>
<proteinExistence type="predicted"/>
<reference evidence="1" key="1">
    <citation type="submission" date="2020-05" db="EMBL/GenBank/DDBJ databases">
        <title>Mycena genomes resolve the evolution of fungal bioluminescence.</title>
        <authorList>
            <person name="Tsai I.J."/>
        </authorList>
    </citation>
    <scope>NUCLEOTIDE SEQUENCE</scope>
    <source>
        <strain evidence="1">160909Yilan</strain>
    </source>
</reference>